<keyword evidence="4" id="KW-1185">Reference proteome</keyword>
<accession>A0A3N4HUV7</accession>
<protein>
    <submittedName>
        <fullName evidence="3">Uncharacterized protein</fullName>
    </submittedName>
</protein>
<evidence type="ECO:0000256" key="1">
    <source>
        <dbReference type="SAM" id="MobiDB-lite"/>
    </source>
</evidence>
<dbReference type="Proteomes" id="UP000275078">
    <property type="component" value="Unassembled WGS sequence"/>
</dbReference>
<gene>
    <name evidence="3" type="ORF">BJ508DRAFT_331274</name>
</gene>
<proteinExistence type="predicted"/>
<feature type="region of interest" description="Disordered" evidence="1">
    <location>
        <begin position="145"/>
        <end position="171"/>
    </location>
</feature>
<evidence type="ECO:0000313" key="4">
    <source>
        <dbReference type="Proteomes" id="UP000275078"/>
    </source>
</evidence>
<feature type="signal peptide" evidence="2">
    <location>
        <begin position="1"/>
        <end position="18"/>
    </location>
</feature>
<name>A0A3N4HUV7_ASCIM</name>
<dbReference type="EMBL" id="ML119747">
    <property type="protein sequence ID" value="RPA76308.1"/>
    <property type="molecule type" value="Genomic_DNA"/>
</dbReference>
<sequence>MLLLTLSLAAFILSSTSAALALPQPDPPVFKDLDRWEPSAEDYPTRPLGILPGLPPAYSATSDEPHDLILPPPAVPTHIIAQPGVNSFNTRFKDSGYLDPFTSLMEFTPDDEKRMKDSWNKREWTEEELADRFERARAMEPVSNIPKPIKQSGAPRSRVPPRNRFMQPMPLGPQLSRQEEVAHIKRYYMMSLALQKWLPVPEEYKNVENIYHKLEFPREEGNSIDSYYQVHAANDPWF</sequence>
<organism evidence="3 4">
    <name type="scientific">Ascobolus immersus RN42</name>
    <dbReference type="NCBI Taxonomy" id="1160509"/>
    <lineage>
        <taxon>Eukaryota</taxon>
        <taxon>Fungi</taxon>
        <taxon>Dikarya</taxon>
        <taxon>Ascomycota</taxon>
        <taxon>Pezizomycotina</taxon>
        <taxon>Pezizomycetes</taxon>
        <taxon>Pezizales</taxon>
        <taxon>Ascobolaceae</taxon>
        <taxon>Ascobolus</taxon>
    </lineage>
</organism>
<evidence type="ECO:0000256" key="2">
    <source>
        <dbReference type="SAM" id="SignalP"/>
    </source>
</evidence>
<dbReference type="AlphaFoldDB" id="A0A3N4HUV7"/>
<evidence type="ECO:0000313" key="3">
    <source>
        <dbReference type="EMBL" id="RPA76308.1"/>
    </source>
</evidence>
<reference evidence="3 4" key="1">
    <citation type="journal article" date="2018" name="Nat. Ecol. Evol.">
        <title>Pezizomycetes genomes reveal the molecular basis of ectomycorrhizal truffle lifestyle.</title>
        <authorList>
            <person name="Murat C."/>
            <person name="Payen T."/>
            <person name="Noel B."/>
            <person name="Kuo A."/>
            <person name="Morin E."/>
            <person name="Chen J."/>
            <person name="Kohler A."/>
            <person name="Krizsan K."/>
            <person name="Balestrini R."/>
            <person name="Da Silva C."/>
            <person name="Montanini B."/>
            <person name="Hainaut M."/>
            <person name="Levati E."/>
            <person name="Barry K.W."/>
            <person name="Belfiori B."/>
            <person name="Cichocki N."/>
            <person name="Clum A."/>
            <person name="Dockter R.B."/>
            <person name="Fauchery L."/>
            <person name="Guy J."/>
            <person name="Iotti M."/>
            <person name="Le Tacon F."/>
            <person name="Lindquist E.A."/>
            <person name="Lipzen A."/>
            <person name="Malagnac F."/>
            <person name="Mello A."/>
            <person name="Molinier V."/>
            <person name="Miyauchi S."/>
            <person name="Poulain J."/>
            <person name="Riccioni C."/>
            <person name="Rubini A."/>
            <person name="Sitrit Y."/>
            <person name="Splivallo R."/>
            <person name="Traeger S."/>
            <person name="Wang M."/>
            <person name="Zifcakova L."/>
            <person name="Wipf D."/>
            <person name="Zambonelli A."/>
            <person name="Paolocci F."/>
            <person name="Nowrousian M."/>
            <person name="Ottonello S."/>
            <person name="Baldrian P."/>
            <person name="Spatafora J.W."/>
            <person name="Henrissat B."/>
            <person name="Nagy L.G."/>
            <person name="Aury J.M."/>
            <person name="Wincker P."/>
            <person name="Grigoriev I.V."/>
            <person name="Bonfante P."/>
            <person name="Martin F.M."/>
        </authorList>
    </citation>
    <scope>NUCLEOTIDE SEQUENCE [LARGE SCALE GENOMIC DNA]</scope>
    <source>
        <strain evidence="3 4">RN42</strain>
    </source>
</reference>
<keyword evidence="2" id="KW-0732">Signal</keyword>
<feature type="chain" id="PRO_5017977577" evidence="2">
    <location>
        <begin position="19"/>
        <end position="238"/>
    </location>
</feature>